<name>A0AAD2D5T7_EUPCR</name>
<evidence type="ECO:0000313" key="2">
    <source>
        <dbReference type="Proteomes" id="UP001295684"/>
    </source>
</evidence>
<keyword evidence="2" id="KW-1185">Reference proteome</keyword>
<dbReference type="EMBL" id="CAMPGE010022885">
    <property type="protein sequence ID" value="CAI2380885.1"/>
    <property type="molecule type" value="Genomic_DNA"/>
</dbReference>
<proteinExistence type="predicted"/>
<protein>
    <submittedName>
        <fullName evidence="1">Uncharacterized protein</fullName>
    </submittedName>
</protein>
<dbReference type="Proteomes" id="UP001295684">
    <property type="component" value="Unassembled WGS sequence"/>
</dbReference>
<comment type="caution">
    <text evidence="1">The sequence shown here is derived from an EMBL/GenBank/DDBJ whole genome shotgun (WGS) entry which is preliminary data.</text>
</comment>
<accession>A0AAD2D5T7</accession>
<reference evidence="1" key="1">
    <citation type="submission" date="2023-07" db="EMBL/GenBank/DDBJ databases">
        <authorList>
            <consortium name="AG Swart"/>
            <person name="Singh M."/>
            <person name="Singh A."/>
            <person name="Seah K."/>
            <person name="Emmerich C."/>
        </authorList>
    </citation>
    <scope>NUCLEOTIDE SEQUENCE</scope>
    <source>
        <strain evidence="1">DP1</strain>
    </source>
</reference>
<evidence type="ECO:0000313" key="1">
    <source>
        <dbReference type="EMBL" id="CAI2380885.1"/>
    </source>
</evidence>
<dbReference type="AlphaFoldDB" id="A0AAD2D5T7"/>
<gene>
    <name evidence="1" type="ORF">ECRASSUSDP1_LOCUS22326</name>
</gene>
<organism evidence="1 2">
    <name type="scientific">Euplotes crassus</name>
    <dbReference type="NCBI Taxonomy" id="5936"/>
    <lineage>
        <taxon>Eukaryota</taxon>
        <taxon>Sar</taxon>
        <taxon>Alveolata</taxon>
        <taxon>Ciliophora</taxon>
        <taxon>Intramacronucleata</taxon>
        <taxon>Spirotrichea</taxon>
        <taxon>Hypotrichia</taxon>
        <taxon>Euplotida</taxon>
        <taxon>Euplotidae</taxon>
        <taxon>Moneuplotes</taxon>
    </lineage>
</organism>
<sequence length="180" mass="21319">MKSLLDQIEDNAVRDFYLNKKLPVRKKPRIIRKKKRKWVSYLDYVKQIEEKEKDIISTVYKRYFRHFSRIKTPPVNAKVRRKLSSTRSIRSPVCARERNNQSSVIDSPDGMMHYDIPTTPFIAQNFRNYTGKIENFQLSPGLRWTQNLRISKFPKSKVPIELESLYKSPSKQSKKLGRAV</sequence>